<gene>
    <name evidence="1" type="ORF">RchiOBHm_Chr6g0301271</name>
</gene>
<dbReference type="AlphaFoldDB" id="A0A2P6PYN9"/>
<protein>
    <submittedName>
        <fullName evidence="1">Uncharacterized protein</fullName>
    </submittedName>
</protein>
<comment type="caution">
    <text evidence="1">The sequence shown here is derived from an EMBL/GenBank/DDBJ whole genome shotgun (WGS) entry which is preliminary data.</text>
</comment>
<dbReference type="OMA" id="TDDWWTR"/>
<evidence type="ECO:0000313" key="1">
    <source>
        <dbReference type="EMBL" id="PRQ27057.1"/>
    </source>
</evidence>
<dbReference type="EMBL" id="PDCK01000044">
    <property type="protein sequence ID" value="PRQ27057.1"/>
    <property type="molecule type" value="Genomic_DNA"/>
</dbReference>
<dbReference type="Gramene" id="PRQ27057">
    <property type="protein sequence ID" value="PRQ27057"/>
    <property type="gene ID" value="RchiOBHm_Chr6g0301271"/>
</dbReference>
<keyword evidence="2" id="KW-1185">Reference proteome</keyword>
<dbReference type="Proteomes" id="UP000238479">
    <property type="component" value="Chromosome 6"/>
</dbReference>
<reference evidence="1 2" key="1">
    <citation type="journal article" date="2018" name="Nat. Genet.">
        <title>The Rosa genome provides new insights in the design of modern roses.</title>
        <authorList>
            <person name="Bendahmane M."/>
        </authorList>
    </citation>
    <scope>NUCLEOTIDE SEQUENCE [LARGE SCALE GENOMIC DNA]</scope>
    <source>
        <strain evidence="2">cv. Old Blush</strain>
    </source>
</reference>
<sequence length="146" mass="16324">MGSLMPGWKSKSDIYKRNHSLTNEEIEAFWRSNKKPNEKQHIIDGDTIICEEKAATVSKSGKKFEKSSSMPLARTKLEQDQKYFMHGETETMASTTDKLVDNNGWWTRSNWAFLNEPPPSEGASKTSYASQFHVASSSGGVDGIST</sequence>
<organism evidence="1 2">
    <name type="scientific">Rosa chinensis</name>
    <name type="common">China rose</name>
    <dbReference type="NCBI Taxonomy" id="74649"/>
    <lineage>
        <taxon>Eukaryota</taxon>
        <taxon>Viridiplantae</taxon>
        <taxon>Streptophyta</taxon>
        <taxon>Embryophyta</taxon>
        <taxon>Tracheophyta</taxon>
        <taxon>Spermatophyta</taxon>
        <taxon>Magnoliopsida</taxon>
        <taxon>eudicotyledons</taxon>
        <taxon>Gunneridae</taxon>
        <taxon>Pentapetalae</taxon>
        <taxon>rosids</taxon>
        <taxon>fabids</taxon>
        <taxon>Rosales</taxon>
        <taxon>Rosaceae</taxon>
        <taxon>Rosoideae</taxon>
        <taxon>Rosoideae incertae sedis</taxon>
        <taxon>Rosa</taxon>
    </lineage>
</organism>
<dbReference type="OrthoDB" id="1858881at2759"/>
<accession>A0A2P6PYN9</accession>
<evidence type="ECO:0000313" key="2">
    <source>
        <dbReference type="Proteomes" id="UP000238479"/>
    </source>
</evidence>
<name>A0A2P6PYN9_ROSCH</name>
<proteinExistence type="predicted"/>
<dbReference type="STRING" id="74649.A0A2P6PYN9"/>
<dbReference type="PANTHER" id="PTHR33872:SF2">
    <property type="entry name" value="DNA POLYMERASE EPSILON CATALYTIC SUBUNIT A"/>
    <property type="match status" value="1"/>
</dbReference>
<dbReference type="PANTHER" id="PTHR33872">
    <property type="entry name" value="DNA POLYMERASE EPSILON CATALYTIC SUBUNIT A"/>
    <property type="match status" value="1"/>
</dbReference>